<evidence type="ECO:0000313" key="3">
    <source>
        <dbReference type="Proteomes" id="UP001229952"/>
    </source>
</evidence>
<proteinExistence type="predicted"/>
<evidence type="ECO:0008006" key="4">
    <source>
        <dbReference type="Google" id="ProtNLM"/>
    </source>
</evidence>
<evidence type="ECO:0000313" key="2">
    <source>
        <dbReference type="EMBL" id="WLQ39877.1"/>
    </source>
</evidence>
<dbReference type="Proteomes" id="UP001229952">
    <property type="component" value="Chromosome"/>
</dbReference>
<protein>
    <recommendedName>
        <fullName evidence="4">Transposase</fullName>
    </recommendedName>
</protein>
<reference evidence="2 3" key="1">
    <citation type="submission" date="2023-03" db="EMBL/GenBank/DDBJ databases">
        <title>Isolation and description of six Streptomyces strains from soil environments, able to metabolize different microbial glucans.</title>
        <authorList>
            <person name="Widen T."/>
            <person name="Larsbrink J."/>
        </authorList>
    </citation>
    <scope>NUCLEOTIDE SEQUENCE [LARGE SCALE GENOMIC DNA]</scope>
    <source>
        <strain evidence="2 3">Mut2</strain>
    </source>
</reference>
<sequence length="100" mass="11224">MQKIVDSYPRRRRSIAGGSHKASRIRTGFSALIWSRLTGSEWRLAPDLQPLPMEGVDVVDASVISSLKGRHADHQPFYKYLHDLLPDYASPILKQAGPKL</sequence>
<organism evidence="2 3">
    <name type="scientific">Streptomyces laculatispora</name>
    <dbReference type="NCBI Taxonomy" id="887464"/>
    <lineage>
        <taxon>Bacteria</taxon>
        <taxon>Bacillati</taxon>
        <taxon>Actinomycetota</taxon>
        <taxon>Actinomycetes</taxon>
        <taxon>Kitasatosporales</taxon>
        <taxon>Streptomycetaceae</taxon>
        <taxon>Streptomyces</taxon>
    </lineage>
</organism>
<name>A0ABY9HZ52_9ACTN</name>
<dbReference type="RefSeq" id="WP_306086404.1">
    <property type="nucleotide sequence ID" value="NZ_CP120992.1"/>
</dbReference>
<gene>
    <name evidence="2" type="ORF">P8A22_07535</name>
</gene>
<keyword evidence="3" id="KW-1185">Reference proteome</keyword>
<dbReference type="EMBL" id="CP120992">
    <property type="protein sequence ID" value="WLQ39877.1"/>
    <property type="molecule type" value="Genomic_DNA"/>
</dbReference>
<feature type="region of interest" description="Disordered" evidence="1">
    <location>
        <begin position="1"/>
        <end position="20"/>
    </location>
</feature>
<accession>A0ABY9HZ52</accession>
<evidence type="ECO:0000256" key="1">
    <source>
        <dbReference type="SAM" id="MobiDB-lite"/>
    </source>
</evidence>